<dbReference type="KEGG" id="vde:111249677"/>
<dbReference type="AlphaFoldDB" id="A0A7M7K0L2"/>
<dbReference type="GO" id="GO:0000338">
    <property type="term" value="P:protein deneddylation"/>
    <property type="evidence" value="ECO:0007669"/>
    <property type="project" value="TreeGrafter"/>
</dbReference>
<keyword evidence="2" id="KW-0645">Protease</keyword>
<accession>A0A7M7K0L2</accession>
<dbReference type="PROSITE" id="PS50600">
    <property type="entry name" value="ULP_PROTEASE"/>
    <property type="match status" value="1"/>
</dbReference>
<dbReference type="GO" id="GO:0006508">
    <property type="term" value="P:proteolysis"/>
    <property type="evidence" value="ECO:0007669"/>
    <property type="project" value="UniProtKB-KW"/>
</dbReference>
<organism evidence="6 7">
    <name type="scientific">Varroa destructor</name>
    <name type="common">Honeybee mite</name>
    <dbReference type="NCBI Taxonomy" id="109461"/>
    <lineage>
        <taxon>Eukaryota</taxon>
        <taxon>Metazoa</taxon>
        <taxon>Ecdysozoa</taxon>
        <taxon>Arthropoda</taxon>
        <taxon>Chelicerata</taxon>
        <taxon>Arachnida</taxon>
        <taxon>Acari</taxon>
        <taxon>Parasitiformes</taxon>
        <taxon>Mesostigmata</taxon>
        <taxon>Gamasina</taxon>
        <taxon>Dermanyssoidea</taxon>
        <taxon>Varroidae</taxon>
        <taxon>Varroa</taxon>
    </lineage>
</organism>
<evidence type="ECO:0000313" key="7">
    <source>
        <dbReference type="Proteomes" id="UP000594260"/>
    </source>
</evidence>
<dbReference type="InterPro" id="IPR038765">
    <property type="entry name" value="Papain-like_cys_pep_sf"/>
</dbReference>
<dbReference type="GO" id="GO:0019784">
    <property type="term" value="F:deNEDDylase activity"/>
    <property type="evidence" value="ECO:0007669"/>
    <property type="project" value="InterPro"/>
</dbReference>
<evidence type="ECO:0000256" key="2">
    <source>
        <dbReference type="ARBA" id="ARBA00022670"/>
    </source>
</evidence>
<proteinExistence type="inferred from homology"/>
<dbReference type="PANTHER" id="PTHR46468">
    <property type="entry name" value="SENTRIN-SPECIFIC PROTEASE 8"/>
    <property type="match status" value="1"/>
</dbReference>
<comment type="similarity">
    <text evidence="1">Belongs to the peptidase C48 family.</text>
</comment>
<reference evidence="6" key="1">
    <citation type="submission" date="2021-01" db="UniProtKB">
        <authorList>
            <consortium name="EnsemblMetazoa"/>
        </authorList>
    </citation>
    <scope>IDENTIFICATION</scope>
</reference>
<dbReference type="Proteomes" id="UP000594260">
    <property type="component" value="Unplaced"/>
</dbReference>
<dbReference type="OMA" id="GFYFEYL"/>
<dbReference type="RefSeq" id="XP_022659608.1">
    <property type="nucleotide sequence ID" value="XM_022803873.1"/>
</dbReference>
<name>A0A7M7K0L2_VARDE</name>
<evidence type="ECO:0000259" key="5">
    <source>
        <dbReference type="PROSITE" id="PS50600"/>
    </source>
</evidence>
<dbReference type="OrthoDB" id="5065855at2759"/>
<dbReference type="InterPro" id="IPR003653">
    <property type="entry name" value="Peptidase_C48_C"/>
</dbReference>
<dbReference type="InterPro" id="IPR044613">
    <property type="entry name" value="Nep1/2-like"/>
</dbReference>
<dbReference type="Pfam" id="PF02902">
    <property type="entry name" value="Peptidase_C48"/>
    <property type="match status" value="1"/>
</dbReference>
<evidence type="ECO:0000256" key="3">
    <source>
        <dbReference type="ARBA" id="ARBA00022801"/>
    </source>
</evidence>
<dbReference type="FunCoup" id="A0A7M7K0L2">
    <property type="interactions" value="429"/>
</dbReference>
<dbReference type="PANTHER" id="PTHR46468:SF1">
    <property type="entry name" value="SENTRIN-SPECIFIC PROTEASE 8"/>
    <property type="match status" value="1"/>
</dbReference>
<feature type="domain" description="Ubiquitin-like protease family profile" evidence="5">
    <location>
        <begin position="14"/>
        <end position="169"/>
    </location>
</feature>
<evidence type="ECO:0000313" key="6">
    <source>
        <dbReference type="EnsemblMetazoa" id="XP_022659608"/>
    </source>
</evidence>
<dbReference type="SUPFAM" id="SSF54001">
    <property type="entry name" value="Cysteine proteinases"/>
    <property type="match status" value="1"/>
</dbReference>
<sequence>MSSEGPAVLSFQDTLLRESDVATLSKGGWLNDNVISFYLQYLETKTYNDLNEVALLAAEVVQLIKSLTTADIERMFSHLKSKKLIVLPINDCSISSTGGTHWSLLIYHRGAFFHLDSSSSRNSEDSYLVGGLLSRALFGKKLPITELRCASQRNSNDCGLYVLEFAEIACDLFAKGVPLIEKAFLQVSADAIAYKRHSISKLIAKLSKEAKREQGPQ</sequence>
<dbReference type="GO" id="GO:0008234">
    <property type="term" value="F:cysteine-type peptidase activity"/>
    <property type="evidence" value="ECO:0007669"/>
    <property type="project" value="UniProtKB-KW"/>
</dbReference>
<keyword evidence="4" id="KW-0788">Thiol protease</keyword>
<evidence type="ECO:0000256" key="1">
    <source>
        <dbReference type="ARBA" id="ARBA00005234"/>
    </source>
</evidence>
<keyword evidence="3" id="KW-0378">Hydrolase</keyword>
<dbReference type="GeneID" id="111249677"/>
<keyword evidence="7" id="KW-1185">Reference proteome</keyword>
<dbReference type="EnsemblMetazoa" id="XM_022803873">
    <property type="protein sequence ID" value="XP_022659608"/>
    <property type="gene ID" value="LOC111249677"/>
</dbReference>
<dbReference type="Gene3D" id="3.40.395.10">
    <property type="entry name" value="Adenoviral Proteinase, Chain A"/>
    <property type="match status" value="1"/>
</dbReference>
<dbReference type="InParanoid" id="A0A7M7K0L2"/>
<evidence type="ECO:0000256" key="4">
    <source>
        <dbReference type="ARBA" id="ARBA00022807"/>
    </source>
</evidence>
<protein>
    <recommendedName>
        <fullName evidence="5">Ubiquitin-like protease family profile domain-containing protein</fullName>
    </recommendedName>
</protein>